<comment type="caution">
    <text evidence="10">The sequence shown here is derived from an EMBL/GenBank/DDBJ whole genome shotgun (WGS) entry which is preliminary data.</text>
</comment>
<dbReference type="PIRSF" id="PIRSF000371">
    <property type="entry name" value="PFL_act_enz"/>
    <property type="match status" value="1"/>
</dbReference>
<dbReference type="InterPro" id="IPR012839">
    <property type="entry name" value="Organic_radical_activase"/>
</dbReference>
<dbReference type="InterPro" id="IPR034457">
    <property type="entry name" value="Organic_radical-activating"/>
</dbReference>
<evidence type="ECO:0000259" key="9">
    <source>
        <dbReference type="PROSITE" id="PS51918"/>
    </source>
</evidence>
<gene>
    <name evidence="10" type="primary">pflA1</name>
    <name evidence="10" type="ORF">HMPREF0548_0618</name>
</gene>
<dbReference type="PANTHER" id="PTHR30352">
    <property type="entry name" value="PYRUVATE FORMATE-LYASE-ACTIVATING ENZYME"/>
    <property type="match status" value="1"/>
</dbReference>
<dbReference type="Pfam" id="PF04055">
    <property type="entry name" value="Radical_SAM"/>
    <property type="match status" value="1"/>
</dbReference>
<dbReference type="PROSITE" id="PS01087">
    <property type="entry name" value="RADICAL_ACTIVATING"/>
    <property type="match status" value="1"/>
</dbReference>
<evidence type="ECO:0000256" key="3">
    <source>
        <dbReference type="ARBA" id="ARBA00022485"/>
    </source>
</evidence>
<evidence type="ECO:0000256" key="5">
    <source>
        <dbReference type="ARBA" id="ARBA00022723"/>
    </source>
</evidence>
<keyword evidence="4" id="KW-0949">S-adenosyl-L-methionine</keyword>
<dbReference type="CDD" id="cd01335">
    <property type="entry name" value="Radical_SAM"/>
    <property type="match status" value="1"/>
</dbReference>
<accession>C2ELS2</accession>
<comment type="similarity">
    <text evidence="2">Belongs to the organic radical-activating enzymes family.</text>
</comment>
<organism evidence="10 11">
    <name type="scientific">Lactobacillus ultunensis DSM 16047</name>
    <dbReference type="NCBI Taxonomy" id="525365"/>
    <lineage>
        <taxon>Bacteria</taxon>
        <taxon>Bacillati</taxon>
        <taxon>Bacillota</taxon>
        <taxon>Bacilli</taxon>
        <taxon>Lactobacillales</taxon>
        <taxon>Lactobacillaceae</taxon>
        <taxon>Lactobacillus</taxon>
    </lineage>
</organism>
<dbReference type="Gene3D" id="3.20.20.70">
    <property type="entry name" value="Aldolase class I"/>
    <property type="match status" value="1"/>
</dbReference>
<dbReference type="InterPro" id="IPR001989">
    <property type="entry name" value="Radical_activat_CS"/>
</dbReference>
<keyword evidence="8" id="KW-0411">Iron-sulfur</keyword>
<sequence length="275" mass="31341">MAPDATRTKEPLKGLIFNIQKFSLNDGPGIRTVVFFKGCPLRCKWCSNPESQLGKPEPMFDSSKNKMITCGKFMTVDEVMDEVMKDKAFYDASGGGVTFSGGEVLFQAKFAIELAKRLKAEGVHLACETTGYVKSSVFMEFMKYMDFMYYDCKQWDPMLHKKGTGKTNEIILKNLDLALKYQTPENHKKLCIRIPVIPGFNYTDNDAENFGKLFVKMGVKHVELLPFHQFGLKKYEELHRDYALKNVAQLTSDDLLDYQKILAKYGVQADINGWD</sequence>
<dbReference type="RefSeq" id="WP_007125150.1">
    <property type="nucleotide sequence ID" value="NZ_AZFO01000012.1"/>
</dbReference>
<keyword evidence="7" id="KW-0408">Iron</keyword>
<protein>
    <submittedName>
        <fullName evidence="10">Glycyl-radical enzyme activating protein family protein</fullName>
        <ecNumber evidence="10">1.97.1.-</ecNumber>
    </submittedName>
</protein>
<dbReference type="GO" id="GO:0016491">
    <property type="term" value="F:oxidoreductase activity"/>
    <property type="evidence" value="ECO:0007669"/>
    <property type="project" value="UniProtKB-KW"/>
</dbReference>
<dbReference type="SFLD" id="SFLDG01066">
    <property type="entry name" value="organic_radical-activating_enz"/>
    <property type="match status" value="1"/>
</dbReference>
<dbReference type="STRING" id="525365.HMPREF0548_0618"/>
<evidence type="ECO:0000256" key="2">
    <source>
        <dbReference type="ARBA" id="ARBA00009777"/>
    </source>
</evidence>
<keyword evidence="11" id="KW-1185">Reference proteome</keyword>
<name>C2ELS2_9LACO</name>
<comment type="cofactor">
    <cofactor evidence="1">
        <name>[4Fe-4S] cluster</name>
        <dbReference type="ChEBI" id="CHEBI:49883"/>
    </cofactor>
</comment>
<dbReference type="GO" id="GO:0051539">
    <property type="term" value="F:4 iron, 4 sulfur cluster binding"/>
    <property type="evidence" value="ECO:0007669"/>
    <property type="project" value="UniProtKB-KW"/>
</dbReference>
<evidence type="ECO:0000313" key="10">
    <source>
        <dbReference type="EMBL" id="EEJ72494.1"/>
    </source>
</evidence>
<keyword evidence="6 10" id="KW-0560">Oxidoreductase</keyword>
<dbReference type="EMBL" id="ACGU01000035">
    <property type="protein sequence ID" value="EEJ72494.1"/>
    <property type="molecule type" value="Genomic_DNA"/>
</dbReference>
<keyword evidence="5" id="KW-0479">Metal-binding</keyword>
<evidence type="ECO:0000256" key="8">
    <source>
        <dbReference type="ARBA" id="ARBA00023014"/>
    </source>
</evidence>
<dbReference type="NCBIfam" id="TIGR02494">
    <property type="entry name" value="PFLE_PFLC"/>
    <property type="match status" value="1"/>
</dbReference>
<dbReference type="GO" id="GO:0046872">
    <property type="term" value="F:metal ion binding"/>
    <property type="evidence" value="ECO:0007669"/>
    <property type="project" value="UniProtKB-KW"/>
</dbReference>
<proteinExistence type="inferred from homology"/>
<dbReference type="Proteomes" id="UP000005583">
    <property type="component" value="Unassembled WGS sequence"/>
</dbReference>
<dbReference type="AlphaFoldDB" id="C2ELS2"/>
<feature type="domain" description="Radical SAM core" evidence="9">
    <location>
        <begin position="25"/>
        <end position="265"/>
    </location>
</feature>
<dbReference type="PATRIC" id="fig|525365.8.peg.278"/>
<evidence type="ECO:0000256" key="7">
    <source>
        <dbReference type="ARBA" id="ARBA00023004"/>
    </source>
</evidence>
<dbReference type="SFLD" id="SFLDS00029">
    <property type="entry name" value="Radical_SAM"/>
    <property type="match status" value="1"/>
</dbReference>
<dbReference type="EC" id="1.97.1.-" evidence="10"/>
<dbReference type="PROSITE" id="PS51918">
    <property type="entry name" value="RADICAL_SAM"/>
    <property type="match status" value="1"/>
</dbReference>
<dbReference type="PANTHER" id="PTHR30352:SF4">
    <property type="entry name" value="PYRUVATE FORMATE-LYASE 2-ACTIVATING ENZYME"/>
    <property type="match status" value="1"/>
</dbReference>
<dbReference type="eggNOG" id="COG1180">
    <property type="taxonomic scope" value="Bacteria"/>
</dbReference>
<dbReference type="InterPro" id="IPR007197">
    <property type="entry name" value="rSAM"/>
</dbReference>
<evidence type="ECO:0000256" key="4">
    <source>
        <dbReference type="ARBA" id="ARBA00022691"/>
    </source>
</evidence>
<keyword evidence="3" id="KW-0004">4Fe-4S</keyword>
<evidence type="ECO:0000256" key="1">
    <source>
        <dbReference type="ARBA" id="ARBA00001966"/>
    </source>
</evidence>
<dbReference type="InterPro" id="IPR058240">
    <property type="entry name" value="rSAM_sf"/>
</dbReference>
<reference evidence="10 11" key="1">
    <citation type="submission" date="2009-01" db="EMBL/GenBank/DDBJ databases">
        <authorList>
            <person name="Qin X."/>
            <person name="Bachman B."/>
            <person name="Battles P."/>
            <person name="Bell A."/>
            <person name="Bess C."/>
            <person name="Bickham C."/>
            <person name="Chaboub L."/>
            <person name="Chen D."/>
            <person name="Coyle M."/>
            <person name="Deiros D.R."/>
            <person name="Dinh H."/>
            <person name="Forbes L."/>
            <person name="Fowler G."/>
            <person name="Francisco L."/>
            <person name="Fu Q."/>
            <person name="Gubbala S."/>
            <person name="Hale W."/>
            <person name="Han Y."/>
            <person name="Hemphill L."/>
            <person name="Highlander S.K."/>
            <person name="Hirani K."/>
            <person name="Hogues M."/>
            <person name="Jackson L."/>
            <person name="Jakkamsetti A."/>
            <person name="Javaid M."/>
            <person name="Jiang H."/>
            <person name="Korchina V."/>
            <person name="Kovar C."/>
            <person name="Lara F."/>
            <person name="Lee S."/>
            <person name="Mata R."/>
            <person name="Mathew T."/>
            <person name="Moen C."/>
            <person name="Morales K."/>
            <person name="Munidasa M."/>
            <person name="Nazareth L."/>
            <person name="Ngo R."/>
            <person name="Nguyen L."/>
            <person name="Okwuonu G."/>
            <person name="Ongeri F."/>
            <person name="Patil S."/>
            <person name="Petrosino J."/>
            <person name="Pham C."/>
            <person name="Pham P."/>
            <person name="Pu L.-L."/>
            <person name="Puazo M."/>
            <person name="Raj R."/>
            <person name="Reid J."/>
            <person name="Rouhana J."/>
            <person name="Saada N."/>
            <person name="Shang Y."/>
            <person name="Simmons D."/>
            <person name="Thornton R."/>
            <person name="Warren J."/>
            <person name="Weissenberger G."/>
            <person name="Zhang J."/>
            <person name="Zhang L."/>
            <person name="Zhou C."/>
            <person name="Zhu D."/>
            <person name="Muzny D."/>
            <person name="Worley K."/>
            <person name="Gibbs R."/>
        </authorList>
    </citation>
    <scope>NUCLEOTIDE SEQUENCE [LARGE SCALE GENOMIC DNA]</scope>
    <source>
        <strain evidence="10 11">DSM 16047</strain>
    </source>
</reference>
<dbReference type="InterPro" id="IPR013785">
    <property type="entry name" value="Aldolase_TIM"/>
</dbReference>
<dbReference type="SUPFAM" id="SSF102114">
    <property type="entry name" value="Radical SAM enzymes"/>
    <property type="match status" value="1"/>
</dbReference>
<dbReference type="HOGENOM" id="CLU_058969_0_0_9"/>
<evidence type="ECO:0000256" key="6">
    <source>
        <dbReference type="ARBA" id="ARBA00023002"/>
    </source>
</evidence>
<evidence type="ECO:0000313" key="11">
    <source>
        <dbReference type="Proteomes" id="UP000005583"/>
    </source>
</evidence>
<dbReference type="OrthoDB" id="9782387at2"/>